<evidence type="ECO:0000256" key="6">
    <source>
        <dbReference type="SAM" id="MobiDB-lite"/>
    </source>
</evidence>
<feature type="compositionally biased region" description="Polar residues" evidence="6">
    <location>
        <begin position="775"/>
        <end position="787"/>
    </location>
</feature>
<dbReference type="Proteomes" id="UP000594454">
    <property type="component" value="Chromosome 5"/>
</dbReference>
<dbReference type="FunFam" id="3.80.10.10:FF:000082">
    <property type="entry name" value="Leucine-rich repeat-containing 24"/>
    <property type="match status" value="1"/>
</dbReference>
<feature type="region of interest" description="Disordered" evidence="6">
    <location>
        <begin position="745"/>
        <end position="798"/>
    </location>
</feature>
<dbReference type="EMBL" id="LR899013">
    <property type="protein sequence ID" value="CAD7089663.1"/>
    <property type="molecule type" value="Genomic_DNA"/>
</dbReference>
<dbReference type="AlphaFoldDB" id="A0A7R8YXQ2"/>
<dbReference type="InterPro" id="IPR000483">
    <property type="entry name" value="Cys-rich_flank_reg_C"/>
</dbReference>
<dbReference type="InterPro" id="IPR003598">
    <property type="entry name" value="Ig_sub2"/>
</dbReference>
<keyword evidence="3" id="KW-0677">Repeat</keyword>
<feature type="region of interest" description="Disordered" evidence="6">
    <location>
        <begin position="469"/>
        <end position="492"/>
    </location>
</feature>
<reference evidence="9 10" key="1">
    <citation type="submission" date="2020-11" db="EMBL/GenBank/DDBJ databases">
        <authorList>
            <person name="Wallbank WR R."/>
            <person name="Pardo Diaz C."/>
            <person name="Kozak K."/>
            <person name="Martin S."/>
            <person name="Jiggins C."/>
            <person name="Moest M."/>
            <person name="Warren A I."/>
            <person name="Generalovic N T."/>
            <person name="Byers J.R.P. K."/>
            <person name="Montejo-Kovacevich G."/>
            <person name="Yen C E."/>
        </authorList>
    </citation>
    <scope>NUCLEOTIDE SEQUENCE [LARGE SCALE GENOMIC DNA]</scope>
</reference>
<feature type="region of interest" description="Disordered" evidence="6">
    <location>
        <begin position="669"/>
        <end position="706"/>
    </location>
</feature>
<dbReference type="Pfam" id="PF07679">
    <property type="entry name" value="I-set"/>
    <property type="match status" value="1"/>
</dbReference>
<feature type="compositionally biased region" description="Polar residues" evidence="6">
    <location>
        <begin position="669"/>
        <end position="683"/>
    </location>
</feature>
<dbReference type="PANTHER" id="PTHR45712:SF22">
    <property type="entry name" value="INSULIN-LIKE GROWTH FACTOR-BINDING PROTEIN COMPLEX ACID LABILE SUBUNIT"/>
    <property type="match status" value="1"/>
</dbReference>
<keyword evidence="7" id="KW-1133">Transmembrane helix</keyword>
<dbReference type="SUPFAM" id="SSF52058">
    <property type="entry name" value="L domain-like"/>
    <property type="match status" value="1"/>
</dbReference>
<dbReference type="InterPro" id="IPR032675">
    <property type="entry name" value="LRR_dom_sf"/>
</dbReference>
<dbReference type="InterPro" id="IPR003599">
    <property type="entry name" value="Ig_sub"/>
</dbReference>
<dbReference type="SMART" id="SM00409">
    <property type="entry name" value="IG"/>
    <property type="match status" value="1"/>
</dbReference>
<evidence type="ECO:0000313" key="10">
    <source>
        <dbReference type="Proteomes" id="UP000594454"/>
    </source>
</evidence>
<dbReference type="InterPro" id="IPR013783">
    <property type="entry name" value="Ig-like_fold"/>
</dbReference>
<evidence type="ECO:0000256" key="3">
    <source>
        <dbReference type="ARBA" id="ARBA00022737"/>
    </source>
</evidence>
<feature type="compositionally biased region" description="Polar residues" evidence="6">
    <location>
        <begin position="745"/>
        <end position="755"/>
    </location>
</feature>
<dbReference type="SMART" id="SM00369">
    <property type="entry name" value="LRR_TYP"/>
    <property type="match status" value="6"/>
</dbReference>
<evidence type="ECO:0000259" key="8">
    <source>
        <dbReference type="PROSITE" id="PS50835"/>
    </source>
</evidence>
<feature type="transmembrane region" description="Helical" evidence="7">
    <location>
        <begin position="398"/>
        <end position="423"/>
    </location>
</feature>
<keyword evidence="7" id="KW-0812">Transmembrane</keyword>
<protein>
    <recommendedName>
        <fullName evidence="8">Ig-like domain-containing protein</fullName>
    </recommendedName>
</protein>
<name>A0A7R8YXQ2_HERIL</name>
<keyword evidence="1" id="KW-0433">Leucine-rich repeat</keyword>
<keyword evidence="2" id="KW-0732">Signal</keyword>
<feature type="compositionally biased region" description="Polar residues" evidence="6">
    <location>
        <begin position="694"/>
        <end position="706"/>
    </location>
</feature>
<evidence type="ECO:0000256" key="5">
    <source>
        <dbReference type="ARBA" id="ARBA00023180"/>
    </source>
</evidence>
<feature type="compositionally biased region" description="Acidic residues" evidence="6">
    <location>
        <begin position="788"/>
        <end position="798"/>
    </location>
</feature>
<feature type="compositionally biased region" description="Polar residues" evidence="6">
    <location>
        <begin position="512"/>
        <end position="526"/>
    </location>
</feature>
<dbReference type="InterPro" id="IPR013098">
    <property type="entry name" value="Ig_I-set"/>
</dbReference>
<feature type="region of interest" description="Disordered" evidence="6">
    <location>
        <begin position="504"/>
        <end position="557"/>
    </location>
</feature>
<evidence type="ECO:0000256" key="4">
    <source>
        <dbReference type="ARBA" id="ARBA00023157"/>
    </source>
</evidence>
<dbReference type="OrthoDB" id="5954366at2759"/>
<evidence type="ECO:0000256" key="7">
    <source>
        <dbReference type="SAM" id="Phobius"/>
    </source>
</evidence>
<accession>A0A7R8YXQ2</accession>
<dbReference type="SMART" id="SM00408">
    <property type="entry name" value="IGc2"/>
    <property type="match status" value="1"/>
</dbReference>
<dbReference type="InterPro" id="IPR003591">
    <property type="entry name" value="Leu-rich_rpt_typical-subtyp"/>
</dbReference>
<dbReference type="PANTHER" id="PTHR45712">
    <property type="entry name" value="AGAP008170-PA"/>
    <property type="match status" value="1"/>
</dbReference>
<dbReference type="SMART" id="SM00082">
    <property type="entry name" value="LRRCT"/>
    <property type="match status" value="1"/>
</dbReference>
<dbReference type="Gene3D" id="3.80.10.10">
    <property type="entry name" value="Ribonuclease Inhibitor"/>
    <property type="match status" value="2"/>
</dbReference>
<evidence type="ECO:0000256" key="2">
    <source>
        <dbReference type="ARBA" id="ARBA00022729"/>
    </source>
</evidence>
<dbReference type="Gene3D" id="2.60.40.10">
    <property type="entry name" value="Immunoglobulins"/>
    <property type="match status" value="1"/>
</dbReference>
<dbReference type="PROSITE" id="PS51450">
    <property type="entry name" value="LRR"/>
    <property type="match status" value="1"/>
</dbReference>
<dbReference type="SUPFAM" id="SSF48726">
    <property type="entry name" value="Immunoglobulin"/>
    <property type="match status" value="1"/>
</dbReference>
<proteinExistence type="predicted"/>
<sequence>MEILFTGRLPALPIIYSTIIFQLICFIPVSDELEFTQLCGLCNCFWHTGKTANCENLSLTAIPRDLSPDLQFIHFSNNNIAEIRKNEFAEANLQNLQKLFLKNCTLMELNRDAFQGLNILIELDLSNNLLRELHPGTFAGVGKLRKLLVNNNELEYLQDGLFNELKEIRRIELKHNRISTIGPHTFSNLPSLKTIDLSFNNLTSLKVVSFQNIPNLVGISLEENPWNCTCHLLGFQRFAVENGYHSQTTACFNPKHLKGKLWNEVPPEQFTCRPEIIEPKKIGGDPFISIVNANNGNVTFTCRVRASQQPNIGWIYNTRSINNGDRRFRVFSSVEPTQSDDMNIYTSELTIKEVRPQDKGIYGCLAENTAGKDSAEIQLRISTNPLVYEGNEDSSSNLLLIICSVAIILLILLLAIILILCLYCRRVRFSKNATMSENGLIAPGFDKKLNNSMLEGSVITEVQKSLLTSVNPVEKPPRRTTDLESLDTEDGHETKKTLLDETAFGNHDEETNSISLSETTPRSRQTFVDDSHGANLPPDLLSFQAKMPQSPSMQSSMSNIPDNRFYGKSPLSSPVYQHVISQPPGNTNNSGIYAPIVYPPVIMKQGYMTIPRKPRVPSWTPSCNTTLSEFQPVNHLQDGPSALNDSLEPVYDNLGVRTSASGNSMLNLTKIGSSSHQPSTTRYTMKDRPLPATPNLNSSASGNTGTLSKIYEPIQEVNNSSITSDTDPFYGTAKSNGYGVKIVPSNTSGISTSGTMDRISKIPPRPPPKPKKRTLATSAVPGSTNQLFEDEGEDGTEV</sequence>
<dbReference type="InParanoid" id="A0A7R8YXQ2"/>
<dbReference type="InterPro" id="IPR007110">
    <property type="entry name" value="Ig-like_dom"/>
</dbReference>
<keyword evidence="4" id="KW-1015">Disulfide bond</keyword>
<keyword evidence="5" id="KW-0325">Glycoprotein</keyword>
<dbReference type="FunCoup" id="A0A7R8YXQ2">
    <property type="interactions" value="179"/>
</dbReference>
<feature type="compositionally biased region" description="Low complexity" evidence="6">
    <location>
        <begin position="547"/>
        <end position="557"/>
    </location>
</feature>
<dbReference type="PROSITE" id="PS50835">
    <property type="entry name" value="IG_LIKE"/>
    <property type="match status" value="1"/>
</dbReference>
<evidence type="ECO:0000256" key="1">
    <source>
        <dbReference type="ARBA" id="ARBA00022614"/>
    </source>
</evidence>
<dbReference type="InterPro" id="IPR036179">
    <property type="entry name" value="Ig-like_dom_sf"/>
</dbReference>
<organism evidence="9 10">
    <name type="scientific">Hermetia illucens</name>
    <name type="common">Black soldier fly</name>
    <dbReference type="NCBI Taxonomy" id="343691"/>
    <lineage>
        <taxon>Eukaryota</taxon>
        <taxon>Metazoa</taxon>
        <taxon>Ecdysozoa</taxon>
        <taxon>Arthropoda</taxon>
        <taxon>Hexapoda</taxon>
        <taxon>Insecta</taxon>
        <taxon>Pterygota</taxon>
        <taxon>Neoptera</taxon>
        <taxon>Endopterygota</taxon>
        <taxon>Diptera</taxon>
        <taxon>Brachycera</taxon>
        <taxon>Stratiomyomorpha</taxon>
        <taxon>Stratiomyidae</taxon>
        <taxon>Hermetiinae</taxon>
        <taxon>Hermetia</taxon>
    </lineage>
</organism>
<keyword evidence="10" id="KW-1185">Reference proteome</keyword>
<keyword evidence="7" id="KW-0472">Membrane</keyword>
<feature type="domain" description="Ig-like" evidence="8">
    <location>
        <begin position="286"/>
        <end position="382"/>
    </location>
</feature>
<gene>
    <name evidence="9" type="ORF">HERILL_LOCUS12196</name>
</gene>
<dbReference type="InterPro" id="IPR001611">
    <property type="entry name" value="Leu-rich_rpt"/>
</dbReference>
<dbReference type="GO" id="GO:0071944">
    <property type="term" value="C:cell periphery"/>
    <property type="evidence" value="ECO:0007669"/>
    <property type="project" value="UniProtKB-ARBA"/>
</dbReference>
<dbReference type="InterPro" id="IPR050333">
    <property type="entry name" value="SLRP"/>
</dbReference>
<evidence type="ECO:0000313" key="9">
    <source>
        <dbReference type="EMBL" id="CAD7089663.1"/>
    </source>
</evidence>
<dbReference type="Pfam" id="PF13855">
    <property type="entry name" value="LRR_8"/>
    <property type="match status" value="1"/>
</dbReference>